<evidence type="ECO:0000256" key="1">
    <source>
        <dbReference type="ARBA" id="ARBA00008642"/>
    </source>
</evidence>
<keyword evidence="8 9" id="KW-0012">Acyltransferase</keyword>
<feature type="active site" evidence="9">
    <location>
        <position position="252"/>
    </location>
</feature>
<dbReference type="Pfam" id="PF08541">
    <property type="entry name" value="ACP_syn_III_C"/>
    <property type="match status" value="1"/>
</dbReference>
<dbReference type="NCBIfam" id="NF006829">
    <property type="entry name" value="PRK09352.1"/>
    <property type="match status" value="1"/>
</dbReference>
<dbReference type="Proteomes" id="UP001185012">
    <property type="component" value="Unassembled WGS sequence"/>
</dbReference>
<name>A0ABU1IP95_9BACL</name>
<dbReference type="GO" id="GO:0033818">
    <property type="term" value="F:beta-ketoacyl-acyl-carrier-protein synthase III activity"/>
    <property type="evidence" value="ECO:0007669"/>
    <property type="project" value="UniProtKB-EC"/>
</dbReference>
<evidence type="ECO:0000256" key="3">
    <source>
        <dbReference type="ARBA" id="ARBA00022516"/>
    </source>
</evidence>
<dbReference type="PANTHER" id="PTHR34069:SF2">
    <property type="entry name" value="BETA-KETOACYL-[ACYL-CARRIER-PROTEIN] SYNTHASE III"/>
    <property type="match status" value="1"/>
</dbReference>
<comment type="subunit">
    <text evidence="9">Homodimer.</text>
</comment>
<keyword evidence="5 9" id="KW-0276">Fatty acid metabolism</keyword>
<evidence type="ECO:0000259" key="11">
    <source>
        <dbReference type="Pfam" id="PF08545"/>
    </source>
</evidence>
<feature type="active site" evidence="9">
    <location>
        <position position="282"/>
    </location>
</feature>
<comment type="function">
    <text evidence="9">Catalyzes the condensation reaction of fatty acid synthesis by the addition to an acyl acceptor of two carbons from malonyl-ACP. Catalyzes the first condensation reaction which initiates fatty acid synthesis and may therefore play a role in governing the total rate of fatty acid production. Possesses both acetoacetyl-ACP synthase and acetyl transacylase activities. Its substrate specificity determines the biosynthesis of branched-chain and/or straight-chain of fatty acids.</text>
</comment>
<dbReference type="NCBIfam" id="TIGR00747">
    <property type="entry name" value="fabH"/>
    <property type="match status" value="1"/>
</dbReference>
<sequence>MQSKATITALGTYTPERVVDNDYFESIVDTSDEWIVQRTGIRERRFAGEQEFTSDLCVAATEQLMRQYNQSVDDVDMIIVSTTTPDYAFPSVASRVQARLGIPHTGAIDLNATCAGFVYGLCMANALITAGMNRKVLVIGAETLTKATDYKDRTSCILFGDGAGAALVEYTEDAPGFLSTYIGPTQGEGGIHLYRTRHSAQMDGQPLTDHGLMVQNGREVYRWAVKTVPSGMHAVTQQAGLPLSDVDWFIPHSANARMIETICEKSGFPLEKTLMSLEKYGNTSSATIPLALEIGIREEKVQEGDTLLLYGFGGGLVHAGVLMKWAPGQKD</sequence>
<dbReference type="HAMAP" id="MF_01815">
    <property type="entry name" value="FabH"/>
    <property type="match status" value="1"/>
</dbReference>
<dbReference type="Pfam" id="PF08545">
    <property type="entry name" value="ACP_syn_III"/>
    <property type="match status" value="1"/>
</dbReference>
<organism evidence="12 13">
    <name type="scientific">Desmospora profundinema</name>
    <dbReference type="NCBI Taxonomy" id="1571184"/>
    <lineage>
        <taxon>Bacteria</taxon>
        <taxon>Bacillati</taxon>
        <taxon>Bacillota</taxon>
        <taxon>Bacilli</taxon>
        <taxon>Bacillales</taxon>
        <taxon>Thermoactinomycetaceae</taxon>
        <taxon>Desmospora</taxon>
    </lineage>
</organism>
<keyword evidence="6 9" id="KW-0443">Lipid metabolism</keyword>
<feature type="domain" description="Beta-ketoacyl-[acyl-carrier-protein] synthase III N-terminal" evidence="11">
    <location>
        <begin position="108"/>
        <end position="182"/>
    </location>
</feature>
<feature type="domain" description="Beta-ketoacyl-[acyl-carrier-protein] synthase III C-terminal" evidence="10">
    <location>
        <begin position="237"/>
        <end position="325"/>
    </location>
</feature>
<dbReference type="EMBL" id="JAVDQG010000004">
    <property type="protein sequence ID" value="MDR6226218.1"/>
    <property type="molecule type" value="Genomic_DNA"/>
</dbReference>
<comment type="catalytic activity">
    <reaction evidence="9">
        <text>malonyl-[ACP] + acetyl-CoA + H(+) = 3-oxobutanoyl-[ACP] + CO2 + CoA</text>
        <dbReference type="Rhea" id="RHEA:12080"/>
        <dbReference type="Rhea" id="RHEA-COMP:9623"/>
        <dbReference type="Rhea" id="RHEA-COMP:9625"/>
        <dbReference type="ChEBI" id="CHEBI:15378"/>
        <dbReference type="ChEBI" id="CHEBI:16526"/>
        <dbReference type="ChEBI" id="CHEBI:57287"/>
        <dbReference type="ChEBI" id="CHEBI:57288"/>
        <dbReference type="ChEBI" id="CHEBI:78449"/>
        <dbReference type="ChEBI" id="CHEBI:78450"/>
        <dbReference type="EC" id="2.3.1.180"/>
    </reaction>
</comment>
<keyword evidence="9" id="KW-0511">Multifunctional enzyme</keyword>
<reference evidence="12 13" key="1">
    <citation type="submission" date="2023-07" db="EMBL/GenBank/DDBJ databases">
        <title>Genomic Encyclopedia of Type Strains, Phase IV (KMG-IV): sequencing the most valuable type-strain genomes for metagenomic binning, comparative biology and taxonomic classification.</title>
        <authorList>
            <person name="Goeker M."/>
        </authorList>
    </citation>
    <scope>NUCLEOTIDE SEQUENCE [LARGE SCALE GENOMIC DNA]</scope>
    <source>
        <strain evidence="12 13">DSM 45903</strain>
    </source>
</reference>
<evidence type="ECO:0000313" key="12">
    <source>
        <dbReference type="EMBL" id="MDR6226218.1"/>
    </source>
</evidence>
<comment type="similarity">
    <text evidence="1 9">Belongs to the thiolase-like superfamily. FabH family.</text>
</comment>
<evidence type="ECO:0000256" key="8">
    <source>
        <dbReference type="ARBA" id="ARBA00023315"/>
    </source>
</evidence>
<accession>A0ABU1IP95</accession>
<protein>
    <recommendedName>
        <fullName evidence="9">Beta-ketoacyl-[acyl-carrier-protein] synthase III</fullName>
        <shortName evidence="9">Beta-ketoacyl-ACP synthase III</shortName>
        <shortName evidence="9">KAS III</shortName>
        <ecNumber evidence="9">2.3.1.180</ecNumber>
    </recommendedName>
    <alternativeName>
        <fullName evidence="9">3-oxoacyl-[acyl-carrier-protein] synthase 3</fullName>
    </alternativeName>
    <alternativeName>
        <fullName evidence="9">3-oxoacyl-[acyl-carrier-protein] synthase III</fullName>
    </alternativeName>
</protein>
<evidence type="ECO:0000256" key="7">
    <source>
        <dbReference type="ARBA" id="ARBA00023160"/>
    </source>
</evidence>
<dbReference type="InterPro" id="IPR016039">
    <property type="entry name" value="Thiolase-like"/>
</dbReference>
<dbReference type="SUPFAM" id="SSF53901">
    <property type="entry name" value="Thiolase-like"/>
    <property type="match status" value="1"/>
</dbReference>
<evidence type="ECO:0000256" key="9">
    <source>
        <dbReference type="HAMAP-Rule" id="MF_01815"/>
    </source>
</evidence>
<evidence type="ECO:0000256" key="2">
    <source>
        <dbReference type="ARBA" id="ARBA00022490"/>
    </source>
</evidence>
<evidence type="ECO:0000313" key="13">
    <source>
        <dbReference type="Proteomes" id="UP001185012"/>
    </source>
</evidence>
<evidence type="ECO:0000256" key="4">
    <source>
        <dbReference type="ARBA" id="ARBA00022679"/>
    </source>
</evidence>
<evidence type="ECO:0000259" key="10">
    <source>
        <dbReference type="Pfam" id="PF08541"/>
    </source>
</evidence>
<dbReference type="InterPro" id="IPR013751">
    <property type="entry name" value="ACP_syn_III_N"/>
</dbReference>
<keyword evidence="4 9" id="KW-0808">Transferase</keyword>
<dbReference type="RefSeq" id="WP_374709348.1">
    <property type="nucleotide sequence ID" value="NZ_JAVDQG010000004.1"/>
</dbReference>
<dbReference type="InterPro" id="IPR013747">
    <property type="entry name" value="ACP_syn_III_C"/>
</dbReference>
<keyword evidence="3 9" id="KW-0444">Lipid biosynthesis</keyword>
<dbReference type="InterPro" id="IPR004655">
    <property type="entry name" value="FabH"/>
</dbReference>
<evidence type="ECO:0000256" key="6">
    <source>
        <dbReference type="ARBA" id="ARBA00023098"/>
    </source>
</evidence>
<dbReference type="PANTHER" id="PTHR34069">
    <property type="entry name" value="3-OXOACYL-[ACYL-CARRIER-PROTEIN] SYNTHASE 3"/>
    <property type="match status" value="1"/>
</dbReference>
<evidence type="ECO:0000256" key="5">
    <source>
        <dbReference type="ARBA" id="ARBA00022832"/>
    </source>
</evidence>
<keyword evidence="7 9" id="KW-0275">Fatty acid biosynthesis</keyword>
<keyword evidence="2 9" id="KW-0963">Cytoplasm</keyword>
<comment type="pathway">
    <text evidence="9">Lipid metabolism; fatty acid biosynthesis.</text>
</comment>
<keyword evidence="13" id="KW-1185">Reference proteome</keyword>
<dbReference type="EC" id="2.3.1.180" evidence="9"/>
<proteinExistence type="inferred from homology"/>
<dbReference type="Gene3D" id="3.40.47.10">
    <property type="match status" value="1"/>
</dbReference>
<comment type="caution">
    <text evidence="12">The sequence shown here is derived from an EMBL/GenBank/DDBJ whole genome shotgun (WGS) entry which is preliminary data.</text>
</comment>
<feature type="region of interest" description="ACP-binding" evidence="9">
    <location>
        <begin position="253"/>
        <end position="257"/>
    </location>
</feature>
<feature type="active site" evidence="9">
    <location>
        <position position="114"/>
    </location>
</feature>
<gene>
    <name evidence="9" type="primary">fabH</name>
    <name evidence="12" type="ORF">JOE21_002224</name>
</gene>
<dbReference type="CDD" id="cd00830">
    <property type="entry name" value="KAS_III"/>
    <property type="match status" value="1"/>
</dbReference>
<comment type="subcellular location">
    <subcellularLocation>
        <location evidence="9">Cytoplasm</location>
    </subcellularLocation>
</comment>
<comment type="domain">
    <text evidence="9">The last Arg residue of the ACP-binding site is essential for the weak association between ACP/AcpP and FabH.</text>
</comment>